<protein>
    <submittedName>
        <fullName evidence="1">Uncharacterized protein</fullName>
    </submittedName>
</protein>
<name>A0A7S8F5P4_9SPHN</name>
<dbReference type="Proteomes" id="UP000594459">
    <property type="component" value="Chromosome"/>
</dbReference>
<dbReference type="EMBL" id="CP064654">
    <property type="protein sequence ID" value="QPC99580.1"/>
    <property type="molecule type" value="Genomic_DNA"/>
</dbReference>
<dbReference type="AlphaFoldDB" id="A0A7S8F5P4"/>
<organism evidence="1 2">
    <name type="scientific">Qipengyuania soli</name>
    <dbReference type="NCBI Taxonomy" id="2782568"/>
    <lineage>
        <taxon>Bacteria</taxon>
        <taxon>Pseudomonadati</taxon>
        <taxon>Pseudomonadota</taxon>
        <taxon>Alphaproteobacteria</taxon>
        <taxon>Sphingomonadales</taxon>
        <taxon>Erythrobacteraceae</taxon>
        <taxon>Qipengyuania</taxon>
    </lineage>
</organism>
<sequence>MNLPKIDIASLPGIDQVTGLFGSLVASGGKMDDTVVVVMVYVYDTTGGNLF</sequence>
<evidence type="ECO:0000313" key="1">
    <source>
        <dbReference type="EMBL" id="QPC99580.1"/>
    </source>
</evidence>
<evidence type="ECO:0000313" key="2">
    <source>
        <dbReference type="Proteomes" id="UP000594459"/>
    </source>
</evidence>
<gene>
    <name evidence="1" type="ORF">IRL76_03150</name>
</gene>
<proteinExistence type="predicted"/>
<reference evidence="1 2" key="1">
    <citation type="submission" date="2020-11" db="EMBL/GenBank/DDBJ databases">
        <title>The genome sequence of Erythrobacter sp. 6D36.</title>
        <authorList>
            <person name="Liu Y."/>
        </authorList>
    </citation>
    <scope>NUCLEOTIDE SEQUENCE [LARGE SCALE GENOMIC DNA]</scope>
    <source>
        <strain evidence="1 2">6D36</strain>
    </source>
</reference>
<keyword evidence="2" id="KW-1185">Reference proteome</keyword>
<dbReference type="KEGG" id="qso:IRL76_03150"/>
<dbReference type="RefSeq" id="WP_200983070.1">
    <property type="nucleotide sequence ID" value="NZ_CP064654.1"/>
</dbReference>
<accession>A0A7S8F5P4</accession>